<gene>
    <name evidence="14" type="ORF">TGRH88_063510</name>
</gene>
<dbReference type="InterPro" id="IPR038354">
    <property type="entry name" value="VKOR_sf"/>
</dbReference>
<comment type="similarity">
    <text evidence="2">Belongs to the VKOR family.</text>
</comment>
<keyword evidence="15" id="KW-1185">Reference proteome</keyword>
<accession>A0A7J6JWG6</accession>
<comment type="caution">
    <text evidence="14">The sequence shown here is derived from an EMBL/GenBank/DDBJ whole genome shotgun (WGS) entry which is preliminary data.</text>
</comment>
<comment type="subcellular location">
    <subcellularLocation>
        <location evidence="1">Endoplasmic reticulum membrane</location>
        <topology evidence="1">Multi-pass membrane protein</topology>
    </subcellularLocation>
</comment>
<evidence type="ECO:0000256" key="6">
    <source>
        <dbReference type="ARBA" id="ARBA00022824"/>
    </source>
</evidence>
<evidence type="ECO:0000256" key="8">
    <source>
        <dbReference type="ARBA" id="ARBA00023002"/>
    </source>
</evidence>
<feature type="transmembrane region" description="Helical" evidence="12">
    <location>
        <begin position="142"/>
        <end position="162"/>
    </location>
</feature>
<keyword evidence="6" id="KW-0256">Endoplasmic reticulum</keyword>
<keyword evidence="5" id="KW-0874">Quinone</keyword>
<dbReference type="GO" id="GO:0047057">
    <property type="term" value="F:vitamin-K-epoxide reductase (warfarin-sensitive) activity"/>
    <property type="evidence" value="ECO:0007669"/>
    <property type="project" value="UniProtKB-EC"/>
</dbReference>
<feature type="transmembrane region" description="Helical" evidence="12">
    <location>
        <begin position="50"/>
        <end position="68"/>
    </location>
</feature>
<keyword evidence="4 12" id="KW-0812">Transmembrane</keyword>
<evidence type="ECO:0000256" key="7">
    <source>
        <dbReference type="ARBA" id="ARBA00022989"/>
    </source>
</evidence>
<dbReference type="GO" id="GO:0042373">
    <property type="term" value="P:vitamin K metabolic process"/>
    <property type="evidence" value="ECO:0007669"/>
    <property type="project" value="InterPro"/>
</dbReference>
<evidence type="ECO:0000313" key="14">
    <source>
        <dbReference type="EMBL" id="KAF4638742.1"/>
    </source>
</evidence>
<feature type="transmembrane region" description="Helical" evidence="12">
    <location>
        <begin position="168"/>
        <end position="188"/>
    </location>
</feature>
<evidence type="ECO:0000256" key="1">
    <source>
        <dbReference type="ARBA" id="ARBA00004477"/>
    </source>
</evidence>
<evidence type="ECO:0000256" key="2">
    <source>
        <dbReference type="ARBA" id="ARBA00006214"/>
    </source>
</evidence>
<proteinExistence type="inferred from homology"/>
<dbReference type="AlphaFoldDB" id="A0A7J6JWG6"/>
<dbReference type="EC" id="1.17.4.4" evidence="3"/>
<evidence type="ECO:0000256" key="11">
    <source>
        <dbReference type="ARBA" id="ARBA00023284"/>
    </source>
</evidence>
<keyword evidence="7 12" id="KW-1133">Transmembrane helix</keyword>
<dbReference type="GO" id="GO:0005789">
    <property type="term" value="C:endoplasmic reticulum membrane"/>
    <property type="evidence" value="ECO:0007669"/>
    <property type="project" value="UniProtKB-SubCell"/>
</dbReference>
<reference evidence="14 15" key="1">
    <citation type="submission" date="2020-03" db="EMBL/GenBank/DDBJ databases">
        <title>Genome sequence of Toxoplasma gondii RH-88 strain.</title>
        <authorList>
            <person name="Lorenzi H.A."/>
            <person name="Venepally P."/>
            <person name="Rozenberg A."/>
            <person name="Sibley D."/>
        </authorList>
    </citation>
    <scope>NUCLEOTIDE SEQUENCE [LARGE SCALE GENOMIC DNA]</scope>
    <source>
        <strain evidence="14 15">RH-88</strain>
    </source>
</reference>
<evidence type="ECO:0000259" key="13">
    <source>
        <dbReference type="SMART" id="SM00756"/>
    </source>
</evidence>
<feature type="domain" description="Vitamin K epoxide reductase" evidence="13">
    <location>
        <begin position="44"/>
        <end position="190"/>
    </location>
</feature>
<keyword evidence="8" id="KW-0560">Oxidoreductase</keyword>
<dbReference type="InterPro" id="IPR042406">
    <property type="entry name" value="VKORC1/VKORC1L1"/>
</dbReference>
<keyword evidence="11" id="KW-0676">Redox-active center</keyword>
<evidence type="ECO:0000256" key="12">
    <source>
        <dbReference type="SAM" id="Phobius"/>
    </source>
</evidence>
<dbReference type="VEuPathDB" id="ToxoDB:TGME49_249760"/>
<dbReference type="PANTHER" id="PTHR14519">
    <property type="entry name" value="VITAMIN K EPOXIDE REDUCTASE COMPLEX, SUBUNIT 1"/>
    <property type="match status" value="1"/>
</dbReference>
<organism evidence="14 15">
    <name type="scientific">Toxoplasma gondii</name>
    <dbReference type="NCBI Taxonomy" id="5811"/>
    <lineage>
        <taxon>Eukaryota</taxon>
        <taxon>Sar</taxon>
        <taxon>Alveolata</taxon>
        <taxon>Apicomplexa</taxon>
        <taxon>Conoidasida</taxon>
        <taxon>Coccidia</taxon>
        <taxon>Eucoccidiorida</taxon>
        <taxon>Eimeriorina</taxon>
        <taxon>Sarcocystidae</taxon>
        <taxon>Toxoplasma</taxon>
    </lineage>
</organism>
<keyword evidence="10" id="KW-1015">Disulfide bond</keyword>
<keyword evidence="9 12" id="KW-0472">Membrane</keyword>
<dbReference type="SMART" id="SM00756">
    <property type="entry name" value="VKc"/>
    <property type="match status" value="1"/>
</dbReference>
<feature type="transmembrane region" description="Helical" evidence="12">
    <location>
        <begin position="119"/>
        <end position="135"/>
    </location>
</feature>
<protein>
    <recommendedName>
        <fullName evidence="3">vitamin-K-epoxide reductase (warfarin-sensitive)</fullName>
        <ecNumber evidence="3">1.17.4.4</ecNumber>
    </recommendedName>
</protein>
<evidence type="ECO:0000256" key="3">
    <source>
        <dbReference type="ARBA" id="ARBA00012278"/>
    </source>
</evidence>
<dbReference type="Pfam" id="PF07884">
    <property type="entry name" value="VKOR"/>
    <property type="match status" value="1"/>
</dbReference>
<dbReference type="EMBL" id="JAAUHK010000197">
    <property type="protein sequence ID" value="KAF4638742.1"/>
    <property type="molecule type" value="Genomic_DNA"/>
</dbReference>
<evidence type="ECO:0000256" key="5">
    <source>
        <dbReference type="ARBA" id="ARBA00022719"/>
    </source>
</evidence>
<dbReference type="PANTHER" id="PTHR14519:SF5">
    <property type="entry name" value="VITAMIN K EPOXIDE REDUCTASE COMPLEX SUBUNIT 1-LIKE PROTEIN 1"/>
    <property type="match status" value="1"/>
</dbReference>
<sequence>MEKFVQARRPVPQGRRKEDFLGCNDLRRFSRRPDLSSLSLAEKMAGVDRSVVVTAALGVALCMYAIHVEHSASLDASYRAVCDFSASASCSKVLTSPQSRLLKYFGIAAPGSHFDFPNTYLGLVFYASMLTFPLGRHSCPSFYTLSAAASMATSIYLAYVLYAVLEDFCVVCVSSYVLNLILFGAALFSQAESRKATRVGRRGPAEKKAKRT</sequence>
<dbReference type="GO" id="GO:0048038">
    <property type="term" value="F:quinone binding"/>
    <property type="evidence" value="ECO:0007669"/>
    <property type="project" value="UniProtKB-KW"/>
</dbReference>
<name>A0A7J6JWG6_TOXGO</name>
<evidence type="ECO:0000256" key="10">
    <source>
        <dbReference type="ARBA" id="ARBA00023157"/>
    </source>
</evidence>
<dbReference type="Gene3D" id="1.20.1440.130">
    <property type="entry name" value="VKOR domain"/>
    <property type="match status" value="1"/>
</dbReference>
<evidence type="ECO:0000313" key="15">
    <source>
        <dbReference type="Proteomes" id="UP000557509"/>
    </source>
</evidence>
<evidence type="ECO:0000256" key="4">
    <source>
        <dbReference type="ARBA" id="ARBA00022692"/>
    </source>
</evidence>
<dbReference type="CDD" id="cd12917">
    <property type="entry name" value="VKOR_euk"/>
    <property type="match status" value="1"/>
</dbReference>
<dbReference type="Proteomes" id="UP000557509">
    <property type="component" value="Unassembled WGS sequence"/>
</dbReference>
<evidence type="ECO:0000256" key="9">
    <source>
        <dbReference type="ARBA" id="ARBA00023136"/>
    </source>
</evidence>
<dbReference type="InterPro" id="IPR012932">
    <property type="entry name" value="VKOR"/>
</dbReference>